<comment type="caution">
    <text evidence="1">The sequence shown here is derived from an EMBL/GenBank/DDBJ whole genome shotgun (WGS) entry which is preliminary data.</text>
</comment>
<dbReference type="SUPFAM" id="SSF53335">
    <property type="entry name" value="S-adenosyl-L-methionine-dependent methyltransferases"/>
    <property type="match status" value="1"/>
</dbReference>
<organism evidence="1 2">
    <name type="scientific">Williamsia phyllosphaerae</name>
    <dbReference type="NCBI Taxonomy" id="885042"/>
    <lineage>
        <taxon>Bacteria</taxon>
        <taxon>Bacillati</taxon>
        <taxon>Actinomycetota</taxon>
        <taxon>Actinomycetes</taxon>
        <taxon>Mycobacteriales</taxon>
        <taxon>Nocardiaceae</taxon>
        <taxon>Williamsia</taxon>
    </lineage>
</organism>
<dbReference type="EMBL" id="BMCS01000003">
    <property type="protein sequence ID" value="GGF43415.1"/>
    <property type="molecule type" value="Genomic_DNA"/>
</dbReference>
<protein>
    <submittedName>
        <fullName evidence="1">Uncharacterized protein</fullName>
    </submittedName>
</protein>
<keyword evidence="2" id="KW-1185">Reference proteome</keyword>
<reference evidence="2" key="1">
    <citation type="journal article" date="2019" name="Int. J. Syst. Evol. Microbiol.">
        <title>The Global Catalogue of Microorganisms (GCM) 10K type strain sequencing project: providing services to taxonomists for standard genome sequencing and annotation.</title>
        <authorList>
            <consortium name="The Broad Institute Genomics Platform"/>
            <consortium name="The Broad Institute Genome Sequencing Center for Infectious Disease"/>
            <person name="Wu L."/>
            <person name="Ma J."/>
        </authorList>
    </citation>
    <scope>NUCLEOTIDE SEQUENCE [LARGE SCALE GENOMIC DNA]</scope>
    <source>
        <strain evidence="2">CCM 7855</strain>
    </source>
</reference>
<dbReference type="InterPro" id="IPR029063">
    <property type="entry name" value="SAM-dependent_MTases_sf"/>
</dbReference>
<evidence type="ECO:0000313" key="2">
    <source>
        <dbReference type="Proteomes" id="UP000632454"/>
    </source>
</evidence>
<name>A0ABQ1V7Z7_9NOCA</name>
<dbReference type="Pfam" id="PF13489">
    <property type="entry name" value="Methyltransf_23"/>
    <property type="match status" value="1"/>
</dbReference>
<gene>
    <name evidence="1" type="ORF">GCM10007298_43850</name>
</gene>
<dbReference type="RefSeq" id="WP_188492921.1">
    <property type="nucleotide sequence ID" value="NZ_BMCS01000003.1"/>
</dbReference>
<dbReference type="CDD" id="cd02440">
    <property type="entry name" value="AdoMet_MTases"/>
    <property type="match status" value="1"/>
</dbReference>
<evidence type="ECO:0000313" key="1">
    <source>
        <dbReference type="EMBL" id="GGF43415.1"/>
    </source>
</evidence>
<proteinExistence type="predicted"/>
<dbReference type="Gene3D" id="3.40.50.150">
    <property type="entry name" value="Vaccinia Virus protein VP39"/>
    <property type="match status" value="1"/>
</dbReference>
<accession>A0ABQ1V7Z7</accession>
<sequence>MTSLVPTPTSTAAADLLDDLRTLRQGVAALPALEPDSYARDHAAFELLSDQRGLIADHLADRMAELGDGPISVLSVGCGDGSLDVRLAEGLVRAVPGRPVRYVGIEPWSGSAALFTAEMAALEARELTVEAHVSSFADASVDETFDVVVFVHSIYYVVDLRETLRSALDLVRPGGQLWVLNAPRAALNELVDVLAPPLEDHRQWFSADVEEAFAAEGITLDDAVTLNALVDLASSSDEVLDFAVQARLTPELRGPVRAYLAAVSVPGPDGEARVPHPVDVFSTTRH</sequence>
<dbReference type="Proteomes" id="UP000632454">
    <property type="component" value="Unassembled WGS sequence"/>
</dbReference>